<feature type="non-terminal residue" evidence="3">
    <location>
        <position position="1"/>
    </location>
</feature>
<keyword evidence="2" id="KW-1185">Reference proteome</keyword>
<dbReference type="PANTHER" id="PTHR12156">
    <property type="entry name" value="PLECKSTRIN HOMOLOGY-LIKE DOMAIN, FAMILY B, MEMBER 3"/>
    <property type="match status" value="1"/>
</dbReference>
<dbReference type="AlphaFoldDB" id="A0A9C6XUL1"/>
<accession>A0A9C6XUL1</accession>
<evidence type="ECO:0000313" key="2">
    <source>
        <dbReference type="Proteomes" id="UP000504606"/>
    </source>
</evidence>
<dbReference type="Gene3D" id="2.30.29.30">
    <property type="entry name" value="Pleckstrin-homology domain (PH domain)/Phosphotyrosine-binding domain (PTB)"/>
    <property type="match status" value="1"/>
</dbReference>
<dbReference type="InterPro" id="IPR001849">
    <property type="entry name" value="PH_domain"/>
</dbReference>
<sequence length="151" mass="17443">PVLQQQRPLTRYLPIRAADLDLRQHIESAGHAVELCGHVAVDAHSCRGVLHKASTRFGNWQKRWFVFDRSSRTLAYYKNKRDQRVRGGVHFQAIAEVYVDHTHTHKHATPNCVFVVKTTQRSYQLMAPSPEAMRIWVDVIFTGAEAYQEFD</sequence>
<dbReference type="Proteomes" id="UP000504606">
    <property type="component" value="Unplaced"/>
</dbReference>
<feature type="domain" description="PH" evidence="1">
    <location>
        <begin position="43"/>
        <end position="145"/>
    </location>
</feature>
<dbReference type="KEGG" id="foc:127751730"/>
<protein>
    <submittedName>
        <fullName evidence="3">Pleckstrin homology-like domain family B member 1</fullName>
    </submittedName>
</protein>
<reference evidence="3" key="2">
    <citation type="submission" date="2025-08" db="UniProtKB">
        <authorList>
            <consortium name="RefSeq"/>
        </authorList>
    </citation>
    <scope>IDENTIFICATION</scope>
    <source>
        <tissue evidence="3">Whole organism</tissue>
    </source>
</reference>
<gene>
    <name evidence="3" type="primary">LOC127751730</name>
</gene>
<dbReference type="SMART" id="SM00233">
    <property type="entry name" value="PH"/>
    <property type="match status" value="1"/>
</dbReference>
<dbReference type="GeneID" id="127751730"/>
<organism evidence="2 3">
    <name type="scientific">Frankliniella occidentalis</name>
    <name type="common">Western flower thrips</name>
    <name type="synonym">Euthrips occidentalis</name>
    <dbReference type="NCBI Taxonomy" id="133901"/>
    <lineage>
        <taxon>Eukaryota</taxon>
        <taxon>Metazoa</taxon>
        <taxon>Ecdysozoa</taxon>
        <taxon>Arthropoda</taxon>
        <taxon>Hexapoda</taxon>
        <taxon>Insecta</taxon>
        <taxon>Pterygota</taxon>
        <taxon>Neoptera</taxon>
        <taxon>Paraneoptera</taxon>
        <taxon>Thysanoptera</taxon>
        <taxon>Terebrantia</taxon>
        <taxon>Thripoidea</taxon>
        <taxon>Thripidae</taxon>
        <taxon>Frankliniella</taxon>
    </lineage>
</organism>
<dbReference type="SUPFAM" id="SSF50729">
    <property type="entry name" value="PH domain-like"/>
    <property type="match status" value="1"/>
</dbReference>
<dbReference type="PROSITE" id="PS50003">
    <property type="entry name" value="PH_DOMAIN"/>
    <property type="match status" value="1"/>
</dbReference>
<dbReference type="Pfam" id="PF00169">
    <property type="entry name" value="PH"/>
    <property type="match status" value="1"/>
</dbReference>
<name>A0A9C6XUL1_FRAOC</name>
<dbReference type="RefSeq" id="XP_052131683.1">
    <property type="nucleotide sequence ID" value="XM_052275723.1"/>
</dbReference>
<dbReference type="InterPro" id="IPR052212">
    <property type="entry name" value="PH-like_domain"/>
</dbReference>
<proteinExistence type="predicted"/>
<evidence type="ECO:0000313" key="3">
    <source>
        <dbReference type="RefSeq" id="XP_052131683.1"/>
    </source>
</evidence>
<dbReference type="InterPro" id="IPR011993">
    <property type="entry name" value="PH-like_dom_sf"/>
</dbReference>
<dbReference type="OrthoDB" id="6020705at2759"/>
<reference evidence="3" key="1">
    <citation type="journal article" date="2018" name="Proc. Natl. Acad. Sci. U.S.A.">
        <title>Phylogenomics and the evolution of hemipteroid insects.</title>
        <authorList>
            <person name="Johnson K.P."/>
            <person name="Dietrich C.H."/>
            <person name="Friedrich F."/>
            <person name="Beutel R.G."/>
            <person name="Wipfler B."/>
            <person name="Peters R.S."/>
            <person name="Allen J.M."/>
            <person name="Petersen M."/>
            <person name="Donath A."/>
            <person name="Walden K.K."/>
            <person name="Kozlov A.M."/>
            <person name="Podsiadlowski L."/>
            <person name="Mayer C."/>
            <person name="Meusemann K."/>
            <person name="Vasilikopoulos A."/>
            <person name="Waterhouse R.M."/>
            <person name="Cameron S.L."/>
            <person name="Weirauch C."/>
            <person name="Swanson D.R."/>
            <person name="Percy D.M."/>
            <person name="Hardy N.B."/>
            <person name="Terry I."/>
            <person name="Liu S."/>
            <person name="Zhou X."/>
            <person name="Misof B."/>
            <person name="Robertson H.M."/>
            <person name="Yoshizawa K."/>
        </authorList>
    </citation>
    <scope>NUCLEOTIDE SEQUENCE</scope>
    <source>
        <tissue evidence="3">Whole organism</tissue>
    </source>
</reference>
<dbReference type="PANTHER" id="PTHR12156:SF5">
    <property type="entry name" value="FI18040P1"/>
    <property type="match status" value="1"/>
</dbReference>
<evidence type="ECO:0000259" key="1">
    <source>
        <dbReference type="PROSITE" id="PS50003"/>
    </source>
</evidence>